<evidence type="ECO:0000256" key="7">
    <source>
        <dbReference type="ARBA" id="ARBA00048201"/>
    </source>
</evidence>
<dbReference type="Proteomes" id="UP001642484">
    <property type="component" value="Unassembled WGS sequence"/>
</dbReference>
<gene>
    <name evidence="10" type="ORF">CCMP2556_LOCUS27198</name>
</gene>
<dbReference type="InterPro" id="IPR036890">
    <property type="entry name" value="HATPase_C_sf"/>
</dbReference>
<dbReference type="Pfam" id="PF10436">
    <property type="entry name" value="BCDHK_Adom3"/>
    <property type="match status" value="1"/>
</dbReference>
<comment type="subcellular location">
    <subcellularLocation>
        <location evidence="8">Mitochondrion matrix</location>
    </subcellularLocation>
</comment>
<keyword evidence="6 8" id="KW-0496">Mitochondrion</keyword>
<evidence type="ECO:0000256" key="3">
    <source>
        <dbReference type="ARBA" id="ARBA00022741"/>
    </source>
</evidence>
<feature type="domain" description="Histidine kinase" evidence="9">
    <location>
        <begin position="265"/>
        <end position="407"/>
    </location>
</feature>
<dbReference type="PROSITE" id="PS50109">
    <property type="entry name" value="HIS_KIN"/>
    <property type="match status" value="1"/>
</dbReference>
<evidence type="ECO:0000259" key="9">
    <source>
        <dbReference type="PROSITE" id="PS50109"/>
    </source>
</evidence>
<keyword evidence="11" id="KW-1185">Reference proteome</keyword>
<proteinExistence type="inferred from homology"/>
<dbReference type="EC" id="2.7.11.-" evidence="8"/>
<sequence>MQPMLWKLWKPREARRGSRRCVLSSLADLAASPLEKRSIDDLIQLGKASHKERALQLHETLKVGLARCAMRLANLPLGFCHAPSIRRVSSTYVQNFKQVMDFEDKHGVEGLASEEYHGITNGIFNQHRGTMLDVAKGVFEFNEDLNQLFGPDLELAELRHLQLIQDIEESLDEFFTNRLTLRLMISHIQALNANKTMNSDGEAMVGVVNVSTHPITILSRAYVATRFMCMRDFQTAPDLLVNGTMHDEYVQQGAQQHFAYVHTHLFYIFLELVKNAARASIERAQLEGLLEDTLTPENPGEIRGEIPPMRVTVPEDQKIWDHERSVKLADHGTGMNRRVLGKAFSYFYSSVKARPTIAAEVSDFDRRMPLAGFGFGLPISRVMARYFAGNIDVNSIPGQGTDVYVYL</sequence>
<keyword evidence="3 8" id="KW-0547">Nucleotide-binding</keyword>
<reference evidence="10 11" key="1">
    <citation type="submission" date="2024-02" db="EMBL/GenBank/DDBJ databases">
        <authorList>
            <person name="Chen Y."/>
            <person name="Shah S."/>
            <person name="Dougan E. K."/>
            <person name="Thang M."/>
            <person name="Chan C."/>
        </authorList>
    </citation>
    <scope>NUCLEOTIDE SEQUENCE [LARGE SCALE GENOMIC DNA]</scope>
</reference>
<dbReference type="PANTHER" id="PTHR11947:SF3">
    <property type="entry name" value="[PYRUVATE DEHYDROGENASE (ACETYL-TRANSFERRING)] KINASE, MITOCHONDRIAL"/>
    <property type="match status" value="1"/>
</dbReference>
<dbReference type="InterPro" id="IPR003594">
    <property type="entry name" value="HATPase_dom"/>
</dbReference>
<dbReference type="SUPFAM" id="SSF55874">
    <property type="entry name" value="ATPase domain of HSP90 chaperone/DNA topoisomerase II/histidine kinase"/>
    <property type="match status" value="1"/>
</dbReference>
<evidence type="ECO:0000256" key="5">
    <source>
        <dbReference type="ARBA" id="ARBA00022840"/>
    </source>
</evidence>
<dbReference type="InterPro" id="IPR005467">
    <property type="entry name" value="His_kinase_dom"/>
</dbReference>
<dbReference type="PANTHER" id="PTHR11947">
    <property type="entry name" value="PYRUVATE DEHYDROGENASE KINASE"/>
    <property type="match status" value="1"/>
</dbReference>
<dbReference type="Pfam" id="PF02518">
    <property type="entry name" value="HATPase_c"/>
    <property type="match status" value="1"/>
</dbReference>
<comment type="caution">
    <text evidence="10">The sequence shown here is derived from an EMBL/GenBank/DDBJ whole genome shotgun (WGS) entry which is preliminary data.</text>
</comment>
<protein>
    <recommendedName>
        <fullName evidence="8">Protein-serine/threonine kinase</fullName>
        <ecNumber evidence="8">2.7.11.-</ecNumber>
    </recommendedName>
</protein>
<evidence type="ECO:0000313" key="10">
    <source>
        <dbReference type="EMBL" id="CAK9054372.1"/>
    </source>
</evidence>
<keyword evidence="2 8" id="KW-0808">Transferase</keyword>
<keyword evidence="5 8" id="KW-0067">ATP-binding</keyword>
<dbReference type="InterPro" id="IPR039028">
    <property type="entry name" value="BCKD/PDK"/>
</dbReference>
<keyword evidence="4 8" id="KW-0418">Kinase</keyword>
<evidence type="ECO:0000256" key="2">
    <source>
        <dbReference type="ARBA" id="ARBA00022679"/>
    </source>
</evidence>
<evidence type="ECO:0000256" key="4">
    <source>
        <dbReference type="ARBA" id="ARBA00022777"/>
    </source>
</evidence>
<evidence type="ECO:0000256" key="1">
    <source>
        <dbReference type="ARBA" id="ARBA00006155"/>
    </source>
</evidence>
<name>A0ABP0MSA0_9DINO</name>
<dbReference type="Gene3D" id="3.30.565.10">
    <property type="entry name" value="Histidine kinase-like ATPase, C-terminal domain"/>
    <property type="match status" value="1"/>
</dbReference>
<accession>A0ABP0MSA0</accession>
<evidence type="ECO:0000313" key="11">
    <source>
        <dbReference type="Proteomes" id="UP001642484"/>
    </source>
</evidence>
<dbReference type="InterPro" id="IPR018955">
    <property type="entry name" value="BCDHK/PDK_N"/>
</dbReference>
<organism evidence="10 11">
    <name type="scientific">Durusdinium trenchii</name>
    <dbReference type="NCBI Taxonomy" id="1381693"/>
    <lineage>
        <taxon>Eukaryota</taxon>
        <taxon>Sar</taxon>
        <taxon>Alveolata</taxon>
        <taxon>Dinophyceae</taxon>
        <taxon>Suessiales</taxon>
        <taxon>Symbiodiniaceae</taxon>
        <taxon>Durusdinium</taxon>
    </lineage>
</organism>
<dbReference type="SUPFAM" id="SSF69012">
    <property type="entry name" value="alpha-ketoacid dehydrogenase kinase, N-terminal domain"/>
    <property type="match status" value="1"/>
</dbReference>
<evidence type="ECO:0000256" key="8">
    <source>
        <dbReference type="RuleBase" id="RU366032"/>
    </source>
</evidence>
<evidence type="ECO:0000256" key="6">
    <source>
        <dbReference type="ARBA" id="ARBA00023128"/>
    </source>
</evidence>
<dbReference type="Gene3D" id="1.20.140.20">
    <property type="entry name" value="Alpha-ketoacid/pyruvate dehydrogenase kinase, N-terminal domain"/>
    <property type="match status" value="1"/>
</dbReference>
<comment type="similarity">
    <text evidence="1 8">Belongs to the PDK/BCKDK protein kinase family.</text>
</comment>
<dbReference type="InterPro" id="IPR036784">
    <property type="entry name" value="AK/P_DHK_N_sf"/>
</dbReference>
<dbReference type="EMBL" id="CAXAMN010019446">
    <property type="protein sequence ID" value="CAK9054372.1"/>
    <property type="molecule type" value="Genomic_DNA"/>
</dbReference>
<comment type="catalytic activity">
    <reaction evidence="7">
        <text>L-seryl-[pyruvate dehydrogenase E1 alpha subunit] + ATP = O-phospho-L-seryl-[pyruvate dehydrogenase E1 alpha subunit] + ADP + H(+)</text>
        <dbReference type="Rhea" id="RHEA:23052"/>
        <dbReference type="Rhea" id="RHEA-COMP:13689"/>
        <dbReference type="Rhea" id="RHEA-COMP:13690"/>
        <dbReference type="ChEBI" id="CHEBI:15378"/>
        <dbReference type="ChEBI" id="CHEBI:29999"/>
        <dbReference type="ChEBI" id="CHEBI:30616"/>
        <dbReference type="ChEBI" id="CHEBI:83421"/>
        <dbReference type="ChEBI" id="CHEBI:456216"/>
        <dbReference type="EC" id="2.7.11.2"/>
    </reaction>
</comment>